<sequence>MTTPIDELIWRINSRDPLRPASDAIDDAIAAADASVLPRLVTQLQIYLEDGNVDGRDIMCQMLTALVGIEALPTLVRASAQDLGDDQDALQHLIIELIELYPAPAADLVEELLRDRSVAVREVAVWAWGFVE</sequence>
<dbReference type="EMBL" id="JACHMN010000003">
    <property type="protein sequence ID" value="MBB5873785.1"/>
    <property type="molecule type" value="Genomic_DNA"/>
</dbReference>
<proteinExistence type="predicted"/>
<dbReference type="SUPFAM" id="SSF48371">
    <property type="entry name" value="ARM repeat"/>
    <property type="match status" value="1"/>
</dbReference>
<dbReference type="AlphaFoldDB" id="A0A841C1H9"/>
<accession>A0A841C1H9</accession>
<dbReference type="RefSeq" id="WP_184845363.1">
    <property type="nucleotide sequence ID" value="NZ_JACHMN010000003.1"/>
</dbReference>
<keyword evidence="2" id="KW-1185">Reference proteome</keyword>
<name>A0A841C1H9_9ACTN</name>
<organism evidence="1 2">
    <name type="scientific">Allocatelliglobosispora scoriae</name>
    <dbReference type="NCBI Taxonomy" id="643052"/>
    <lineage>
        <taxon>Bacteria</taxon>
        <taxon>Bacillati</taxon>
        <taxon>Actinomycetota</taxon>
        <taxon>Actinomycetes</taxon>
        <taxon>Micromonosporales</taxon>
        <taxon>Micromonosporaceae</taxon>
        <taxon>Allocatelliglobosispora</taxon>
    </lineage>
</organism>
<gene>
    <name evidence="1" type="ORF">F4553_007219</name>
</gene>
<evidence type="ECO:0008006" key="3">
    <source>
        <dbReference type="Google" id="ProtNLM"/>
    </source>
</evidence>
<comment type="caution">
    <text evidence="1">The sequence shown here is derived from an EMBL/GenBank/DDBJ whole genome shotgun (WGS) entry which is preliminary data.</text>
</comment>
<dbReference type="InterPro" id="IPR016024">
    <property type="entry name" value="ARM-type_fold"/>
</dbReference>
<evidence type="ECO:0000313" key="2">
    <source>
        <dbReference type="Proteomes" id="UP000587527"/>
    </source>
</evidence>
<evidence type="ECO:0000313" key="1">
    <source>
        <dbReference type="EMBL" id="MBB5873785.1"/>
    </source>
</evidence>
<reference evidence="1 2" key="1">
    <citation type="submission" date="2020-08" db="EMBL/GenBank/DDBJ databases">
        <title>Sequencing the genomes of 1000 actinobacteria strains.</title>
        <authorList>
            <person name="Klenk H.-P."/>
        </authorList>
    </citation>
    <scope>NUCLEOTIDE SEQUENCE [LARGE SCALE GENOMIC DNA]</scope>
    <source>
        <strain evidence="1 2">DSM 45362</strain>
    </source>
</reference>
<dbReference type="Proteomes" id="UP000587527">
    <property type="component" value="Unassembled WGS sequence"/>
</dbReference>
<protein>
    <recommendedName>
        <fullName evidence="3">HEAT repeat domain-containing protein</fullName>
    </recommendedName>
</protein>